<evidence type="ECO:0000256" key="7">
    <source>
        <dbReference type="ARBA" id="ARBA00022723"/>
    </source>
</evidence>
<comment type="pathway">
    <text evidence="3">Secondary metabolite biosynthesis; terpenoid biosynthesis.</text>
</comment>
<proteinExistence type="inferred from homology"/>
<keyword evidence="8" id="KW-1133">Transmembrane helix</keyword>
<dbReference type="OrthoDB" id="1470350at2759"/>
<organism evidence="15 16">
    <name type="scientific">Ephemerocybe angulata</name>
    <dbReference type="NCBI Taxonomy" id="980116"/>
    <lineage>
        <taxon>Eukaryota</taxon>
        <taxon>Fungi</taxon>
        <taxon>Dikarya</taxon>
        <taxon>Basidiomycota</taxon>
        <taxon>Agaricomycotina</taxon>
        <taxon>Agaricomycetes</taxon>
        <taxon>Agaricomycetidae</taxon>
        <taxon>Agaricales</taxon>
        <taxon>Agaricineae</taxon>
        <taxon>Psathyrellaceae</taxon>
        <taxon>Ephemerocybe</taxon>
    </lineage>
</organism>
<dbReference type="PRINTS" id="PR00385">
    <property type="entry name" value="P450"/>
</dbReference>
<evidence type="ECO:0000256" key="3">
    <source>
        <dbReference type="ARBA" id="ARBA00004721"/>
    </source>
</evidence>
<keyword evidence="16" id="KW-1185">Reference proteome</keyword>
<keyword evidence="14" id="KW-0732">Signal</keyword>
<evidence type="ECO:0000256" key="11">
    <source>
        <dbReference type="ARBA" id="ARBA00023033"/>
    </source>
</evidence>
<dbReference type="InterPro" id="IPR036396">
    <property type="entry name" value="Cyt_P450_sf"/>
</dbReference>
<dbReference type="PANTHER" id="PTHR24305:SF166">
    <property type="entry name" value="CYTOCHROME P450 12A4, MITOCHONDRIAL-RELATED"/>
    <property type="match status" value="1"/>
</dbReference>
<protein>
    <submittedName>
        <fullName evidence="15">Cytochrome P450</fullName>
    </submittedName>
</protein>
<evidence type="ECO:0000256" key="2">
    <source>
        <dbReference type="ARBA" id="ARBA00004370"/>
    </source>
</evidence>
<dbReference type="CDD" id="cd11069">
    <property type="entry name" value="CYP_FUM15-like"/>
    <property type="match status" value="1"/>
</dbReference>
<evidence type="ECO:0000256" key="10">
    <source>
        <dbReference type="ARBA" id="ARBA00023004"/>
    </source>
</evidence>
<dbReference type="EMBL" id="JACGCI010000009">
    <property type="protein sequence ID" value="KAF6761454.1"/>
    <property type="molecule type" value="Genomic_DNA"/>
</dbReference>
<dbReference type="Gene3D" id="1.10.630.10">
    <property type="entry name" value="Cytochrome P450"/>
    <property type="match status" value="1"/>
</dbReference>
<gene>
    <name evidence="15" type="ORF">DFP72DRAFT_622606</name>
</gene>
<evidence type="ECO:0000256" key="9">
    <source>
        <dbReference type="ARBA" id="ARBA00023002"/>
    </source>
</evidence>
<dbReference type="InterPro" id="IPR002401">
    <property type="entry name" value="Cyt_P450_E_grp-I"/>
</dbReference>
<reference evidence="15 16" key="1">
    <citation type="submission" date="2020-07" db="EMBL/GenBank/DDBJ databases">
        <title>Comparative genomics of pyrophilous fungi reveals a link between fire events and developmental genes.</title>
        <authorList>
            <consortium name="DOE Joint Genome Institute"/>
            <person name="Steindorff A.S."/>
            <person name="Carver A."/>
            <person name="Calhoun S."/>
            <person name="Stillman K."/>
            <person name="Liu H."/>
            <person name="Lipzen A."/>
            <person name="Pangilinan J."/>
            <person name="Labutti K."/>
            <person name="Bruns T.D."/>
            <person name="Grigoriev I.V."/>
        </authorList>
    </citation>
    <scope>NUCLEOTIDE SEQUENCE [LARGE SCALE GENOMIC DNA]</scope>
    <source>
        <strain evidence="15 16">CBS 144469</strain>
    </source>
</reference>
<keyword evidence="11" id="KW-0503">Monooxygenase</keyword>
<evidence type="ECO:0000313" key="16">
    <source>
        <dbReference type="Proteomes" id="UP000521943"/>
    </source>
</evidence>
<evidence type="ECO:0000256" key="5">
    <source>
        <dbReference type="ARBA" id="ARBA00022617"/>
    </source>
</evidence>
<keyword evidence="5 13" id="KW-0349">Heme</keyword>
<dbReference type="InterPro" id="IPR050121">
    <property type="entry name" value="Cytochrome_P450_monoxygenase"/>
</dbReference>
<dbReference type="PANTHER" id="PTHR24305">
    <property type="entry name" value="CYTOCHROME P450"/>
    <property type="match status" value="1"/>
</dbReference>
<comment type="caution">
    <text evidence="15">The sequence shown here is derived from an EMBL/GenBank/DDBJ whole genome shotgun (WGS) entry which is preliminary data.</text>
</comment>
<dbReference type="AlphaFoldDB" id="A0A8H6IAB4"/>
<comment type="similarity">
    <text evidence="4">Belongs to the cytochrome P450 family.</text>
</comment>
<evidence type="ECO:0000256" key="6">
    <source>
        <dbReference type="ARBA" id="ARBA00022692"/>
    </source>
</evidence>
<keyword evidence="12" id="KW-0472">Membrane</keyword>
<sequence length="553" mass="62133">MIQPLAILFGTWLAWRLLRRLFRKDPLSVIPGPPSDLISGNMKALLDKNGLEFHDYLGKTYGSVSRVGGVFNESMLYVYDTKALHHILVKDQETFEESGDFIMRNRAVFGKSLVATLGDDHRKQRKMLNPAFSPVHLRDMVPIFYGVIHKLRKSIVQLVGPGESEIDILSWMSRVSLEIIGQSGFGYSFDTLGPHAIEHPYATSVRHYFPAIHDTLLTAVRLFIFPYVHNWGSPRFQRAVVDAFPSRRLHHLRDLVDTMHNTSVEIFESAKQAMNDDQELLKRIGGGKDLMSVLLRENMKASVEDRLSDEELLAQISTFIFAGMDTTANALTRTLHVLSEHPDTQERLRKEVCDAYANYANLSGGLDYDTLGSKMPLLDAICRETLRLYPPAPFLPKEVKQNGILPLSKPVTTTDGQRLDEIFVPKGTKIFISIHNSNRDPTLWGPDASDWKPERWLRPLPETVTSAHIPGIYANQLTFLAGHRACIGFKFSQLEMKAVLAALIQNFRFAPTGKKVVWLSNGVRQPTIEGAGLTATGQRKLCLPLKVSLVQPA</sequence>
<evidence type="ECO:0000313" key="15">
    <source>
        <dbReference type="EMBL" id="KAF6761454.1"/>
    </source>
</evidence>
<keyword evidence="7 13" id="KW-0479">Metal-binding</keyword>
<dbReference type="InterPro" id="IPR001128">
    <property type="entry name" value="Cyt_P450"/>
</dbReference>
<feature type="chain" id="PRO_5034440180" evidence="14">
    <location>
        <begin position="17"/>
        <end position="553"/>
    </location>
</feature>
<dbReference type="PRINTS" id="PR00463">
    <property type="entry name" value="EP450I"/>
</dbReference>
<dbReference type="Proteomes" id="UP000521943">
    <property type="component" value="Unassembled WGS sequence"/>
</dbReference>
<comment type="cofactor">
    <cofactor evidence="1 13">
        <name>heme</name>
        <dbReference type="ChEBI" id="CHEBI:30413"/>
    </cofactor>
</comment>
<dbReference type="GO" id="GO:0004497">
    <property type="term" value="F:monooxygenase activity"/>
    <property type="evidence" value="ECO:0007669"/>
    <property type="project" value="UniProtKB-KW"/>
</dbReference>
<dbReference type="Pfam" id="PF00067">
    <property type="entry name" value="p450"/>
    <property type="match status" value="1"/>
</dbReference>
<evidence type="ECO:0000256" key="14">
    <source>
        <dbReference type="SAM" id="SignalP"/>
    </source>
</evidence>
<dbReference type="GO" id="GO:0005506">
    <property type="term" value="F:iron ion binding"/>
    <property type="evidence" value="ECO:0007669"/>
    <property type="project" value="InterPro"/>
</dbReference>
<keyword evidence="6" id="KW-0812">Transmembrane</keyword>
<dbReference type="GO" id="GO:0020037">
    <property type="term" value="F:heme binding"/>
    <property type="evidence" value="ECO:0007669"/>
    <property type="project" value="InterPro"/>
</dbReference>
<dbReference type="SUPFAM" id="SSF48264">
    <property type="entry name" value="Cytochrome P450"/>
    <property type="match status" value="1"/>
</dbReference>
<evidence type="ECO:0000256" key="12">
    <source>
        <dbReference type="ARBA" id="ARBA00023136"/>
    </source>
</evidence>
<dbReference type="GO" id="GO:0016705">
    <property type="term" value="F:oxidoreductase activity, acting on paired donors, with incorporation or reduction of molecular oxygen"/>
    <property type="evidence" value="ECO:0007669"/>
    <property type="project" value="InterPro"/>
</dbReference>
<evidence type="ECO:0000256" key="4">
    <source>
        <dbReference type="ARBA" id="ARBA00010617"/>
    </source>
</evidence>
<keyword evidence="9" id="KW-0560">Oxidoreductase</keyword>
<feature type="signal peptide" evidence="14">
    <location>
        <begin position="1"/>
        <end position="16"/>
    </location>
</feature>
<name>A0A8H6IAB4_9AGAR</name>
<keyword evidence="10 13" id="KW-0408">Iron</keyword>
<evidence type="ECO:0000256" key="8">
    <source>
        <dbReference type="ARBA" id="ARBA00022989"/>
    </source>
</evidence>
<dbReference type="GO" id="GO:0016020">
    <property type="term" value="C:membrane"/>
    <property type="evidence" value="ECO:0007669"/>
    <property type="project" value="UniProtKB-SubCell"/>
</dbReference>
<comment type="subcellular location">
    <subcellularLocation>
        <location evidence="2">Membrane</location>
    </subcellularLocation>
</comment>
<evidence type="ECO:0000256" key="1">
    <source>
        <dbReference type="ARBA" id="ARBA00001971"/>
    </source>
</evidence>
<accession>A0A8H6IAB4</accession>
<evidence type="ECO:0000256" key="13">
    <source>
        <dbReference type="PIRSR" id="PIRSR602401-1"/>
    </source>
</evidence>
<feature type="binding site" description="axial binding residue" evidence="13">
    <location>
        <position position="486"/>
    </location>
    <ligand>
        <name>heme</name>
        <dbReference type="ChEBI" id="CHEBI:30413"/>
    </ligand>
    <ligandPart>
        <name>Fe</name>
        <dbReference type="ChEBI" id="CHEBI:18248"/>
    </ligandPart>
</feature>